<dbReference type="RefSeq" id="WP_010878609.1">
    <property type="nucleotide sequence ID" value="NZ_CP006577.1"/>
</dbReference>
<dbReference type="SMR" id="A0A075WFW0"/>
<dbReference type="GO" id="GO:0006412">
    <property type="term" value="P:translation"/>
    <property type="evidence" value="ECO:0007669"/>
    <property type="project" value="UniProtKB-UniRule"/>
</dbReference>
<dbReference type="Pfam" id="PF01599">
    <property type="entry name" value="Ribosomal_S27"/>
    <property type="match status" value="1"/>
</dbReference>
<keyword evidence="1 6" id="KW-0479">Metal-binding</keyword>
<comment type="similarity">
    <text evidence="6">Belongs to the eukaryotic ribosomal protein eS31 family.</text>
</comment>
<comment type="caution">
    <text evidence="6">Lacks conserved residue(s) required for the propagation of feature annotation.</text>
</comment>
<dbReference type="InterPro" id="IPR002906">
    <property type="entry name" value="Ribosomal_eS31"/>
</dbReference>
<dbReference type="GeneID" id="24794718"/>
<feature type="domain" description="Small ribosomal subunit protein eS31" evidence="7">
    <location>
        <begin position="8"/>
        <end position="50"/>
    </location>
</feature>
<dbReference type="SUPFAM" id="SSF57829">
    <property type="entry name" value="Zn-binding ribosomal proteins"/>
    <property type="match status" value="1"/>
</dbReference>
<dbReference type="Gene3D" id="6.20.50.180">
    <property type="match status" value="1"/>
</dbReference>
<evidence type="ECO:0000256" key="1">
    <source>
        <dbReference type="ARBA" id="ARBA00022723"/>
    </source>
</evidence>
<sequence length="55" mass="6396">MAKGAESIYRYYEIKGEKVVRKKKFCPRCGEGVFLAEHKDRLSCGKCGYTEFKKK</sequence>
<dbReference type="GO" id="GO:0003735">
    <property type="term" value="F:structural constituent of ribosome"/>
    <property type="evidence" value="ECO:0007669"/>
    <property type="project" value="InterPro"/>
</dbReference>
<comment type="cofactor">
    <cofactor evidence="6">
        <name>Zn(2+)</name>
        <dbReference type="ChEBI" id="CHEBI:29105"/>
    </cofactor>
    <text evidence="6">Binds 1 zinc ion per subunit.</text>
</comment>
<evidence type="ECO:0000256" key="3">
    <source>
        <dbReference type="ARBA" id="ARBA00022833"/>
    </source>
</evidence>
<dbReference type="Proteomes" id="UP000028501">
    <property type="component" value="Chromosome"/>
</dbReference>
<feature type="binding site" evidence="6">
    <location>
        <position position="26"/>
    </location>
    <ligand>
        <name>Zn(2+)</name>
        <dbReference type="ChEBI" id="CHEBI:29105"/>
    </ligand>
</feature>
<evidence type="ECO:0000313" key="8">
    <source>
        <dbReference type="EMBL" id="AIG97989.1"/>
    </source>
</evidence>
<keyword evidence="2 6" id="KW-0863">Zinc-finger</keyword>
<evidence type="ECO:0000256" key="6">
    <source>
        <dbReference type="HAMAP-Rule" id="MF_00777"/>
    </source>
</evidence>
<keyword evidence="5 6" id="KW-0687">Ribonucleoprotein</keyword>
<comment type="subunit">
    <text evidence="6">Part of the 30S ribosomal subunit.</text>
</comment>
<keyword evidence="4 6" id="KW-0689">Ribosomal protein</keyword>
<evidence type="ECO:0000313" key="9">
    <source>
        <dbReference type="Proteomes" id="UP000028501"/>
    </source>
</evidence>
<feature type="binding site" evidence="6">
    <location>
        <position position="29"/>
    </location>
    <ligand>
        <name>Zn(2+)</name>
        <dbReference type="ChEBI" id="CHEBI:29105"/>
    </ligand>
</feature>
<dbReference type="InterPro" id="IPR022845">
    <property type="entry name" value="Ribosomal_eS31_arc"/>
</dbReference>
<proteinExistence type="inferred from homology"/>
<dbReference type="AlphaFoldDB" id="A0A075WFW0"/>
<dbReference type="NCBIfam" id="NF001669">
    <property type="entry name" value="PRK00432.1"/>
    <property type="match status" value="1"/>
</dbReference>
<accession>A0A075WFW0</accession>
<reference evidence="8 9" key="1">
    <citation type="submission" date="2013-07" db="EMBL/GenBank/DDBJ databases">
        <title>Genome of Archaeoglobus fulgidus.</title>
        <authorList>
            <person name="Fiebig A."/>
            <person name="Birkeland N.-K."/>
        </authorList>
    </citation>
    <scope>NUCLEOTIDE SEQUENCE [LARGE SCALE GENOMIC DNA]</scope>
    <source>
        <strain evidence="8 9">DSM 8774</strain>
    </source>
</reference>
<feature type="binding site" evidence="6">
    <location>
        <position position="44"/>
    </location>
    <ligand>
        <name>Zn(2+)</name>
        <dbReference type="ChEBI" id="CHEBI:29105"/>
    </ligand>
</feature>
<dbReference type="GO" id="GO:0005840">
    <property type="term" value="C:ribosome"/>
    <property type="evidence" value="ECO:0007669"/>
    <property type="project" value="UniProtKB-KW"/>
</dbReference>
<feature type="binding site" evidence="6">
    <location>
        <position position="47"/>
    </location>
    <ligand>
        <name>Zn(2+)</name>
        <dbReference type="ChEBI" id="CHEBI:29105"/>
    </ligand>
</feature>
<evidence type="ECO:0000256" key="4">
    <source>
        <dbReference type="ARBA" id="ARBA00022980"/>
    </source>
</evidence>
<dbReference type="HAMAP" id="MF_00777">
    <property type="entry name" value="Ribosomal_eS31"/>
    <property type="match status" value="1"/>
</dbReference>
<keyword evidence="3 6" id="KW-0862">Zinc</keyword>
<evidence type="ECO:0000259" key="7">
    <source>
        <dbReference type="SMART" id="SM01402"/>
    </source>
</evidence>
<dbReference type="GO" id="GO:0008270">
    <property type="term" value="F:zinc ion binding"/>
    <property type="evidence" value="ECO:0007669"/>
    <property type="project" value="UniProtKB-UniRule"/>
</dbReference>
<dbReference type="InterPro" id="IPR011332">
    <property type="entry name" value="Ribosomal_zn-bd"/>
</dbReference>
<dbReference type="HOGENOM" id="CLU_179743_2_0_2"/>
<dbReference type="EMBL" id="CP006577">
    <property type="protein sequence ID" value="AIG97989.1"/>
    <property type="molecule type" value="Genomic_DNA"/>
</dbReference>
<evidence type="ECO:0000256" key="5">
    <source>
        <dbReference type="ARBA" id="ARBA00023274"/>
    </source>
</evidence>
<dbReference type="SMART" id="SM01402">
    <property type="entry name" value="Ribosomal_S27"/>
    <property type="match status" value="1"/>
</dbReference>
<organism evidence="8 9">
    <name type="scientific">Archaeoglobus fulgidus DSM 8774</name>
    <dbReference type="NCBI Taxonomy" id="1344584"/>
    <lineage>
        <taxon>Archaea</taxon>
        <taxon>Methanobacteriati</taxon>
        <taxon>Methanobacteriota</taxon>
        <taxon>Archaeoglobi</taxon>
        <taxon>Archaeoglobales</taxon>
        <taxon>Archaeoglobaceae</taxon>
        <taxon>Archaeoglobus</taxon>
    </lineage>
</organism>
<gene>
    <name evidence="6" type="primary">rps27ae</name>
    <name evidence="8" type="ORF">AFULGI_00012100</name>
</gene>
<evidence type="ECO:0000256" key="2">
    <source>
        <dbReference type="ARBA" id="ARBA00022771"/>
    </source>
</evidence>
<dbReference type="KEGG" id="afg:AFULGI_00012100"/>
<dbReference type="GO" id="GO:1990904">
    <property type="term" value="C:ribonucleoprotein complex"/>
    <property type="evidence" value="ECO:0007669"/>
    <property type="project" value="UniProtKB-KW"/>
</dbReference>
<name>A0A075WFW0_ARCFL</name>
<protein>
    <recommendedName>
        <fullName evidence="6">Small ribosomal subunit protein eS31</fullName>
    </recommendedName>
</protein>